<feature type="domain" description="Peptidase S1" evidence="8">
    <location>
        <begin position="211"/>
        <end position="435"/>
    </location>
</feature>
<dbReference type="GO" id="GO:0004252">
    <property type="term" value="F:serine-type endopeptidase activity"/>
    <property type="evidence" value="ECO:0007669"/>
    <property type="project" value="UniProtKB-EC"/>
</dbReference>
<dbReference type="SUPFAM" id="SSF50494">
    <property type="entry name" value="Trypsin-like serine proteases"/>
    <property type="match status" value="1"/>
</dbReference>
<sequence length="435" mass="48548">MCPVSLATVRKPFSLAYKRVDKCSLRQSSDLCTMVKMLPLLMGGICLFLLAQIHAQPYDHNCKRNFYVNDTYRFEYISSPGFPSPYESGVLCRWLFISPNNTALHVQCPYFDTSPLANCNLDSFYFIDENRYSPEVLQVYCGIGRLELKSERNFLILLFVSRNLQPHTHLGFECFVTLTFPRVSIETSIPDNSASPQGRICDCGVKGPSRIVGGHETRPNEWPWQVALYTNIYYWSKFFCGGALISNQWVLTAAHCVNSMSASSIKLHLGEHNTASSIESPYTLNRTVSRIVIHPDYNAETSDNDIALLKLKTPVVCNDGIKPVCLPSAFLSQNLSGHIGTVPGWGSATVDGPGSHVLMEVELPILTASECRNYNYPPWYITENMICAYQPDKDACQGDSGGPLLWEKDGVWYVMGIVSFGAGCAKENYPGVYTK</sequence>
<proteinExistence type="predicted"/>
<comment type="caution">
    <text evidence="5">Lacks conserved residue(s) required for the propagation of feature annotation.</text>
</comment>
<evidence type="ECO:0000313" key="9">
    <source>
        <dbReference type="EMBL" id="KAK7000766.1"/>
    </source>
</evidence>
<feature type="domain" description="CUB" evidence="7">
    <location>
        <begin position="62"/>
        <end position="179"/>
    </location>
</feature>
<keyword evidence="3 6" id="KW-0720">Serine protease</keyword>
<accession>A0AAN8WKB9</accession>
<dbReference type="CDD" id="cd00041">
    <property type="entry name" value="CUB"/>
    <property type="match status" value="1"/>
</dbReference>
<dbReference type="Pfam" id="PF00089">
    <property type="entry name" value="Trypsin"/>
    <property type="match status" value="1"/>
</dbReference>
<evidence type="ECO:0000256" key="2">
    <source>
        <dbReference type="ARBA" id="ARBA00022801"/>
    </source>
</evidence>
<dbReference type="PROSITE" id="PS00134">
    <property type="entry name" value="TRYPSIN_HIS"/>
    <property type="match status" value="1"/>
</dbReference>
<name>A0AAN8WKB9_HALRR</name>
<dbReference type="InterPro" id="IPR001254">
    <property type="entry name" value="Trypsin_dom"/>
</dbReference>
<dbReference type="CDD" id="cd00190">
    <property type="entry name" value="Tryp_SPc"/>
    <property type="match status" value="1"/>
</dbReference>
<dbReference type="PANTHER" id="PTHR24252:SF7">
    <property type="entry name" value="HYALIN"/>
    <property type="match status" value="1"/>
</dbReference>
<dbReference type="Pfam" id="PF00431">
    <property type="entry name" value="CUB"/>
    <property type="match status" value="1"/>
</dbReference>
<evidence type="ECO:0000259" key="8">
    <source>
        <dbReference type="PROSITE" id="PS50240"/>
    </source>
</evidence>
<evidence type="ECO:0000256" key="6">
    <source>
        <dbReference type="RuleBase" id="RU363034"/>
    </source>
</evidence>
<comment type="caution">
    <text evidence="9">The sequence shown here is derived from an EMBL/GenBank/DDBJ whole genome shotgun (WGS) entry which is preliminary data.</text>
</comment>
<gene>
    <name evidence="9" type="primary">Tpsg1_7</name>
    <name evidence="9" type="ORF">SK128_020135</name>
</gene>
<dbReference type="InterPro" id="IPR035914">
    <property type="entry name" value="Sperma_CUB_dom_sf"/>
</dbReference>
<keyword evidence="4" id="KW-1015">Disulfide bond</keyword>
<dbReference type="InterPro" id="IPR018114">
    <property type="entry name" value="TRYPSIN_HIS"/>
</dbReference>
<dbReference type="SMART" id="SM00042">
    <property type="entry name" value="CUB"/>
    <property type="match status" value="1"/>
</dbReference>
<dbReference type="SUPFAM" id="SSF49854">
    <property type="entry name" value="Spermadhesin, CUB domain"/>
    <property type="match status" value="1"/>
</dbReference>
<feature type="non-terminal residue" evidence="9">
    <location>
        <position position="435"/>
    </location>
</feature>
<dbReference type="PRINTS" id="PR00722">
    <property type="entry name" value="CHYMOTRYPSIN"/>
</dbReference>
<evidence type="ECO:0000256" key="1">
    <source>
        <dbReference type="ARBA" id="ARBA00022670"/>
    </source>
</evidence>
<dbReference type="PROSITE" id="PS01180">
    <property type="entry name" value="CUB"/>
    <property type="match status" value="1"/>
</dbReference>
<dbReference type="SMART" id="SM00020">
    <property type="entry name" value="Tryp_SPc"/>
    <property type="match status" value="1"/>
</dbReference>
<evidence type="ECO:0000256" key="3">
    <source>
        <dbReference type="ARBA" id="ARBA00022825"/>
    </source>
</evidence>
<evidence type="ECO:0000256" key="5">
    <source>
        <dbReference type="PROSITE-ProRule" id="PRU00059"/>
    </source>
</evidence>
<dbReference type="PROSITE" id="PS00135">
    <property type="entry name" value="TRYPSIN_SER"/>
    <property type="match status" value="1"/>
</dbReference>
<organism evidence="9 10">
    <name type="scientific">Halocaridina rubra</name>
    <name type="common">Hawaiian red shrimp</name>
    <dbReference type="NCBI Taxonomy" id="373956"/>
    <lineage>
        <taxon>Eukaryota</taxon>
        <taxon>Metazoa</taxon>
        <taxon>Ecdysozoa</taxon>
        <taxon>Arthropoda</taxon>
        <taxon>Crustacea</taxon>
        <taxon>Multicrustacea</taxon>
        <taxon>Malacostraca</taxon>
        <taxon>Eumalacostraca</taxon>
        <taxon>Eucarida</taxon>
        <taxon>Decapoda</taxon>
        <taxon>Pleocyemata</taxon>
        <taxon>Caridea</taxon>
        <taxon>Atyoidea</taxon>
        <taxon>Atyidae</taxon>
        <taxon>Halocaridina</taxon>
    </lineage>
</organism>
<dbReference type="InterPro" id="IPR000859">
    <property type="entry name" value="CUB_dom"/>
</dbReference>
<dbReference type="GO" id="GO:0006508">
    <property type="term" value="P:proteolysis"/>
    <property type="evidence" value="ECO:0007669"/>
    <property type="project" value="UniProtKB-KW"/>
</dbReference>
<dbReference type="Gene3D" id="2.40.10.10">
    <property type="entry name" value="Trypsin-like serine proteases"/>
    <property type="match status" value="1"/>
</dbReference>
<dbReference type="InterPro" id="IPR033116">
    <property type="entry name" value="TRYPSIN_SER"/>
</dbReference>
<dbReference type="InterPro" id="IPR001314">
    <property type="entry name" value="Peptidase_S1A"/>
</dbReference>
<dbReference type="Gene3D" id="2.60.120.290">
    <property type="entry name" value="Spermadhesin, CUB domain"/>
    <property type="match status" value="1"/>
</dbReference>
<dbReference type="Proteomes" id="UP001381693">
    <property type="component" value="Unassembled WGS sequence"/>
</dbReference>
<evidence type="ECO:0000313" key="10">
    <source>
        <dbReference type="Proteomes" id="UP001381693"/>
    </source>
</evidence>
<dbReference type="EC" id="3.4.21.1" evidence="9"/>
<reference evidence="9 10" key="1">
    <citation type="submission" date="2023-11" db="EMBL/GenBank/DDBJ databases">
        <title>Halocaridina rubra genome assembly.</title>
        <authorList>
            <person name="Smith C."/>
        </authorList>
    </citation>
    <scope>NUCLEOTIDE SEQUENCE [LARGE SCALE GENOMIC DNA]</scope>
    <source>
        <strain evidence="9">EP-1</strain>
        <tissue evidence="9">Whole</tissue>
    </source>
</reference>
<keyword evidence="1 6" id="KW-0645">Protease</keyword>
<keyword evidence="10" id="KW-1185">Reference proteome</keyword>
<dbReference type="EMBL" id="JAXCGZ010024028">
    <property type="protein sequence ID" value="KAK7000766.1"/>
    <property type="molecule type" value="Genomic_DNA"/>
</dbReference>
<dbReference type="PANTHER" id="PTHR24252">
    <property type="entry name" value="ACROSIN-RELATED"/>
    <property type="match status" value="1"/>
</dbReference>
<evidence type="ECO:0000259" key="7">
    <source>
        <dbReference type="PROSITE" id="PS01180"/>
    </source>
</evidence>
<dbReference type="FunFam" id="2.40.10.10:FF:000006">
    <property type="entry name" value="Serine proteinase stubble"/>
    <property type="match status" value="1"/>
</dbReference>
<dbReference type="AlphaFoldDB" id="A0AAN8WKB9"/>
<evidence type="ECO:0000256" key="4">
    <source>
        <dbReference type="ARBA" id="ARBA00023157"/>
    </source>
</evidence>
<keyword evidence="2 6" id="KW-0378">Hydrolase</keyword>
<protein>
    <submittedName>
        <fullName evidence="9">Tryptase gamma</fullName>
        <ecNumber evidence="9">3.4.21.1</ecNumber>
    </submittedName>
</protein>
<dbReference type="PROSITE" id="PS50240">
    <property type="entry name" value="TRYPSIN_DOM"/>
    <property type="match status" value="1"/>
</dbReference>
<dbReference type="InterPro" id="IPR009003">
    <property type="entry name" value="Peptidase_S1_PA"/>
</dbReference>
<dbReference type="InterPro" id="IPR043504">
    <property type="entry name" value="Peptidase_S1_PA_chymotrypsin"/>
</dbReference>